<dbReference type="EMBL" id="RJSE01000006">
    <property type="protein sequence ID" value="RNL63694.1"/>
    <property type="molecule type" value="Genomic_DNA"/>
</dbReference>
<dbReference type="AlphaFoldDB" id="A0A3N0CJS8"/>
<keyword evidence="1" id="KW-0472">Membrane</keyword>
<dbReference type="InterPro" id="IPR047795">
    <property type="entry name" value="Put_SteA-like"/>
</dbReference>
<reference evidence="2 3" key="1">
    <citation type="submission" date="2018-11" db="EMBL/GenBank/DDBJ databases">
        <authorList>
            <person name="Li F."/>
        </authorList>
    </citation>
    <scope>NUCLEOTIDE SEQUENCE [LARGE SCALE GENOMIC DNA]</scope>
    <source>
        <strain evidence="2 3">Gsoil 097</strain>
    </source>
</reference>
<gene>
    <name evidence="2" type="ORF">EFK50_08115</name>
</gene>
<organism evidence="2 3">
    <name type="scientific">Nocardioides marmoriginsengisoli</name>
    <dbReference type="NCBI Taxonomy" id="661483"/>
    <lineage>
        <taxon>Bacteria</taxon>
        <taxon>Bacillati</taxon>
        <taxon>Actinomycetota</taxon>
        <taxon>Actinomycetes</taxon>
        <taxon>Propionibacteriales</taxon>
        <taxon>Nocardioidaceae</taxon>
        <taxon>Nocardioides</taxon>
    </lineage>
</organism>
<feature type="transmembrane region" description="Helical" evidence="1">
    <location>
        <begin position="325"/>
        <end position="344"/>
    </location>
</feature>
<keyword evidence="1" id="KW-0812">Transmembrane</keyword>
<dbReference type="NCBIfam" id="NF040608">
    <property type="entry name" value="division_SteA"/>
    <property type="match status" value="1"/>
</dbReference>
<dbReference type="Pfam" id="PF11382">
    <property type="entry name" value="MctB"/>
    <property type="match status" value="1"/>
</dbReference>
<evidence type="ECO:0000313" key="3">
    <source>
        <dbReference type="Proteomes" id="UP000267128"/>
    </source>
</evidence>
<dbReference type="Proteomes" id="UP000267128">
    <property type="component" value="Unassembled WGS sequence"/>
</dbReference>
<accession>A0A3N0CJS8</accession>
<dbReference type="GO" id="GO:0055070">
    <property type="term" value="P:copper ion homeostasis"/>
    <property type="evidence" value="ECO:0007669"/>
    <property type="project" value="InterPro"/>
</dbReference>
<proteinExistence type="predicted"/>
<protein>
    <submittedName>
        <fullName evidence="2">Uncharacterized protein</fullName>
    </submittedName>
</protein>
<keyword evidence="1" id="KW-1133">Transmembrane helix</keyword>
<dbReference type="GO" id="GO:0016020">
    <property type="term" value="C:membrane"/>
    <property type="evidence" value="ECO:0007669"/>
    <property type="project" value="InterPro"/>
</dbReference>
<name>A0A3N0CJS8_9ACTN</name>
<evidence type="ECO:0000313" key="2">
    <source>
        <dbReference type="EMBL" id="RNL63694.1"/>
    </source>
</evidence>
<keyword evidence="3" id="KW-1185">Reference proteome</keyword>
<sequence length="627" mass="64619">MVRAHRNLATLISRVQPGDLVVIDQRDLGGDVAQALLDRKPLAVINAAEFISGRFANRGPQTLVGAGVRLFEGNRDQVLGLRDGSTLRLHEGTLYDDAVVVLDVRELDAVAVRDQMQEAGSGLAVQLESFAHAASELVRREEPLVLHGLGMPPLATSMTDRVVVVIGTAATRADLAGIRRLRRRTKPVVIAVDSGIDLALRRRLKPAVGVLSGGAAVSDKALARCAEVVLVEPGHAVRSQVEKLNLPAVVLPTSLAAADVGLLLAHHGNARLAVPVGSPATLDEFVDRDRNDQASNVLTRLRLGTRLVEGRAVPLLRGRPRRTRIVRALVAAVLVGAVGVLAFTPTGERWRDDLRAELPDSLGGSHDLQRVEDQVADRDRQLEALTTRAQQRDAFTTATAANVVRGTLAGRSVAVVALPGADPETLTALRGLVGTAGAQVTADVTVAPAAVSGAQRGLVEALTSQMLTQAKDVTVPAGATGYQRLGALLARAAGVGAAAKVPRAAYDTTAVGVVSGLQTAELATAKVTARAALTLIVAGRDTTPDEDSALATTVAAYGGQTATVVTGPTAETAVLKAVRPGAAVSSAGGSEGVEGRVVAILALAAQTRGDVGDYGPGGGDGAVPPLS</sequence>
<comment type="caution">
    <text evidence="2">The sequence shown here is derived from an EMBL/GenBank/DDBJ whole genome shotgun (WGS) entry which is preliminary data.</text>
</comment>
<evidence type="ECO:0000256" key="1">
    <source>
        <dbReference type="SAM" id="Phobius"/>
    </source>
</evidence>
<dbReference type="InterPro" id="IPR021522">
    <property type="entry name" value="MctB"/>
</dbReference>